<sequence>MQHGLADQHFSNYDEVKKWIDEWIAAKESAISGDGVHKLPERWGNVVASDGQYFEHGRFSIQYQCKMVYLSLCVQEDKSQNLRE</sequence>
<gene>
    <name evidence="1" type="ORF">LAZ67_9001573</name>
</gene>
<reference evidence="1 2" key="1">
    <citation type="submission" date="2022-01" db="EMBL/GenBank/DDBJ databases">
        <title>A chromosomal length assembly of Cordylochernes scorpioides.</title>
        <authorList>
            <person name="Zeh D."/>
            <person name="Zeh J."/>
        </authorList>
    </citation>
    <scope>NUCLEOTIDE SEQUENCE [LARGE SCALE GENOMIC DNA]</scope>
    <source>
        <strain evidence="1">IN4F17</strain>
        <tissue evidence="1">Whole Body</tissue>
    </source>
</reference>
<dbReference type="Gene3D" id="3.30.420.10">
    <property type="entry name" value="Ribonuclease H-like superfamily/Ribonuclease H"/>
    <property type="match status" value="1"/>
</dbReference>
<evidence type="ECO:0000313" key="2">
    <source>
        <dbReference type="Proteomes" id="UP001235939"/>
    </source>
</evidence>
<dbReference type="InterPro" id="IPR036397">
    <property type="entry name" value="RNaseH_sf"/>
</dbReference>
<dbReference type="Proteomes" id="UP001235939">
    <property type="component" value="Chromosome 09"/>
</dbReference>
<accession>A0ABY6KUS8</accession>
<protein>
    <submittedName>
        <fullName evidence="1">Uncharacterized protein</fullName>
    </submittedName>
</protein>
<name>A0ABY6KUS8_9ARAC</name>
<dbReference type="EMBL" id="CP092871">
    <property type="protein sequence ID" value="UYV72022.1"/>
    <property type="molecule type" value="Genomic_DNA"/>
</dbReference>
<evidence type="ECO:0000313" key="1">
    <source>
        <dbReference type="EMBL" id="UYV72022.1"/>
    </source>
</evidence>
<proteinExistence type="predicted"/>
<organism evidence="1 2">
    <name type="scientific">Cordylochernes scorpioides</name>
    <dbReference type="NCBI Taxonomy" id="51811"/>
    <lineage>
        <taxon>Eukaryota</taxon>
        <taxon>Metazoa</taxon>
        <taxon>Ecdysozoa</taxon>
        <taxon>Arthropoda</taxon>
        <taxon>Chelicerata</taxon>
        <taxon>Arachnida</taxon>
        <taxon>Pseudoscorpiones</taxon>
        <taxon>Cheliferoidea</taxon>
        <taxon>Chernetidae</taxon>
        <taxon>Cordylochernes</taxon>
    </lineage>
</organism>
<keyword evidence="2" id="KW-1185">Reference proteome</keyword>